<organism evidence="1 2">
    <name type="scientific">Nicotiana tabacum</name>
    <name type="common">Common tobacco</name>
    <dbReference type="NCBI Taxonomy" id="4097"/>
    <lineage>
        <taxon>Eukaryota</taxon>
        <taxon>Viridiplantae</taxon>
        <taxon>Streptophyta</taxon>
        <taxon>Embryophyta</taxon>
        <taxon>Tracheophyta</taxon>
        <taxon>Spermatophyta</taxon>
        <taxon>Magnoliopsida</taxon>
        <taxon>eudicotyledons</taxon>
        <taxon>Gunneridae</taxon>
        <taxon>Pentapetalae</taxon>
        <taxon>asterids</taxon>
        <taxon>lamiids</taxon>
        <taxon>Solanales</taxon>
        <taxon>Solanaceae</taxon>
        <taxon>Nicotianoideae</taxon>
        <taxon>Nicotianeae</taxon>
        <taxon>Nicotiana</taxon>
    </lineage>
</organism>
<sequence length="298" mass="34766">MTIQSQLQQNYNEIMHQQERSALWKLEKWSMVEERIMKQKARAKWIQLGDANTKYFSVVMKDRNHRKQIKELTTLEGRKINQLGEIKEEAIRFYKSLMGTTERNLPVVNRMVMKKGPTLSQEQRQLLCAEVTKQKVHEGLKGIEEDKAPGIDGYNVVFYKTNYGTLLAEFIPGRKIGDNIIMAHELIKGYTRKHMTPRSWVMECVKTINYTIMVNGEQTDLFNAEKGLRQGDHVSPFLFAIAMEYLSRILKKMTEKQQFHYHPRCAKLEITHLCFADDLLIFSRGDISSVTEILNSFN</sequence>
<reference evidence="1" key="1">
    <citation type="journal article" date="2014" name="Nat. Commun.">
        <title>The tobacco genome sequence and its comparison with those of tomato and potato.</title>
        <authorList>
            <person name="Sierro N."/>
            <person name="Battey J.N."/>
            <person name="Ouadi S."/>
            <person name="Bakaher N."/>
            <person name="Bovet L."/>
            <person name="Willig A."/>
            <person name="Goepfert S."/>
            <person name="Peitsch M.C."/>
            <person name="Ivanov N.V."/>
        </authorList>
    </citation>
    <scope>NUCLEOTIDE SEQUENCE [LARGE SCALE GENOMIC DNA]</scope>
</reference>
<protein>
    <submittedName>
        <fullName evidence="2">Uncharacterized protein LOC107811293</fullName>
    </submittedName>
</protein>
<dbReference type="Proteomes" id="UP000790787">
    <property type="component" value="Chromosome 23"/>
</dbReference>
<evidence type="ECO:0000313" key="2">
    <source>
        <dbReference type="RefSeq" id="XP_075101784.1"/>
    </source>
</evidence>
<keyword evidence="1" id="KW-1185">Reference proteome</keyword>
<accession>A0AC58TX46</accession>
<reference evidence="2" key="2">
    <citation type="submission" date="2025-08" db="UniProtKB">
        <authorList>
            <consortium name="RefSeq"/>
        </authorList>
    </citation>
    <scope>IDENTIFICATION</scope>
    <source>
        <tissue evidence="2">Leaf</tissue>
    </source>
</reference>
<dbReference type="RefSeq" id="XP_075101784.1">
    <property type="nucleotide sequence ID" value="XM_075245683.1"/>
</dbReference>
<name>A0AC58TX46_TOBAC</name>
<evidence type="ECO:0000313" key="1">
    <source>
        <dbReference type="Proteomes" id="UP000790787"/>
    </source>
</evidence>
<gene>
    <name evidence="2" type="primary">LOC107811293</name>
</gene>
<proteinExistence type="predicted"/>